<evidence type="ECO:0000256" key="5">
    <source>
        <dbReference type="ARBA" id="ARBA00022882"/>
    </source>
</evidence>
<dbReference type="InterPro" id="IPR013518">
    <property type="entry name" value="K_chnl_inward-rec_Kir_cyto"/>
</dbReference>
<dbReference type="Proteomes" id="UP001205105">
    <property type="component" value="Unassembled WGS sequence"/>
</dbReference>
<evidence type="ECO:0000256" key="6">
    <source>
        <dbReference type="ARBA" id="ARBA00022958"/>
    </source>
</evidence>
<sequence>MAGDHFSWGEIGGAARPPQAGGLRHFEHQFYNRGKGLWAEERERLKLPALVDTGRHAGRSRVEYRSTTLALGWHLLHRDFFVTMLQASWLQPAYYAEQACSVVVEQLTPFIILASWIAALYLTIYLSFGFLWWLVVRYYPGCVYGATTYSETFVFAIVTQMTIGYGNTGPQKCWAAAWLICIQGIGNVLLNAVVLGLMFAKVASPKYRAHSIYISDSAVIARRDGILKFMFRVADVRRTQVIEPKVKAFLYTWGEGRYTAEGEFIPVRCEPLDLAYIDGMLLLPLIIEHTIDERSPLCGHTYDSLAAMHAEVVVTFEATTEASRAIAARPLWSCLPAHVSALLSLPPLPIQMGNPFYARQSYLAQEISWGGQFVEIINKPPAGEEQPQYTVTLDRVADTYPSQMLDITARIYLYRWRPADWCRAHPTQPSFSLHALECGYKKGNDKLHLRLPQEVVHTIGPGSPLASWLEPGGLSEDADSEIVVVLQCYLYQTSQNRMRQRTYRVGSHVRYGFNFASCVRPPVESR</sequence>
<dbReference type="SUPFAM" id="SSF81296">
    <property type="entry name" value="E set domains"/>
    <property type="match status" value="2"/>
</dbReference>
<keyword evidence="7 12" id="KW-1133">Transmembrane helix</keyword>
<evidence type="ECO:0000256" key="9">
    <source>
        <dbReference type="ARBA" id="ARBA00023136"/>
    </source>
</evidence>
<evidence type="ECO:0000256" key="8">
    <source>
        <dbReference type="ARBA" id="ARBA00023065"/>
    </source>
</evidence>
<accession>A0AAD5H4L6</accession>
<keyword evidence="9 12" id="KW-0472">Membrane</keyword>
<evidence type="ECO:0000256" key="2">
    <source>
        <dbReference type="ARBA" id="ARBA00022448"/>
    </source>
</evidence>
<keyword evidence="16" id="KW-1185">Reference proteome</keyword>
<comment type="similarity">
    <text evidence="11">Belongs to the inward rectifier-type potassium channel (TC 1.A.2.1) family.</text>
</comment>
<feature type="domain" description="Potassium channel inwardly rectifying transmembrane" evidence="13">
    <location>
        <begin position="118"/>
        <end position="205"/>
    </location>
</feature>
<evidence type="ECO:0000256" key="11">
    <source>
        <dbReference type="RuleBase" id="RU003822"/>
    </source>
</evidence>
<dbReference type="InterPro" id="IPR014756">
    <property type="entry name" value="Ig_E-set"/>
</dbReference>
<evidence type="ECO:0000256" key="3">
    <source>
        <dbReference type="ARBA" id="ARBA00022538"/>
    </source>
</evidence>
<dbReference type="GO" id="GO:0034702">
    <property type="term" value="C:monoatomic ion channel complex"/>
    <property type="evidence" value="ECO:0007669"/>
    <property type="project" value="UniProtKB-KW"/>
</dbReference>
<dbReference type="PANTHER" id="PTHR11767">
    <property type="entry name" value="INWARD RECTIFIER POTASSIUM CHANNEL"/>
    <property type="match status" value="1"/>
</dbReference>
<dbReference type="GO" id="GO:0005242">
    <property type="term" value="F:inward rectifier potassium channel activity"/>
    <property type="evidence" value="ECO:0007669"/>
    <property type="project" value="InterPro"/>
</dbReference>
<feature type="domain" description="Inward rectifier potassium channel C-terminal" evidence="14">
    <location>
        <begin position="214"/>
        <end position="323"/>
    </location>
</feature>
<organism evidence="15 16">
    <name type="scientific">Chlorella ohadii</name>
    <dbReference type="NCBI Taxonomy" id="2649997"/>
    <lineage>
        <taxon>Eukaryota</taxon>
        <taxon>Viridiplantae</taxon>
        <taxon>Chlorophyta</taxon>
        <taxon>core chlorophytes</taxon>
        <taxon>Trebouxiophyceae</taxon>
        <taxon>Chlorellales</taxon>
        <taxon>Chlorellaceae</taxon>
        <taxon>Chlorella clade</taxon>
        <taxon>Chlorella</taxon>
    </lineage>
</organism>
<keyword evidence="4 11" id="KW-0812">Transmembrane</keyword>
<feature type="transmembrane region" description="Helical" evidence="12">
    <location>
        <begin position="110"/>
        <end position="135"/>
    </location>
</feature>
<keyword evidence="3 11" id="KW-0633">Potassium transport</keyword>
<feature type="transmembrane region" description="Helical" evidence="12">
    <location>
        <begin position="175"/>
        <end position="200"/>
    </location>
</feature>
<dbReference type="Gene3D" id="1.10.287.70">
    <property type="match status" value="1"/>
</dbReference>
<dbReference type="InterPro" id="IPR041647">
    <property type="entry name" value="IRK_C"/>
</dbReference>
<evidence type="ECO:0000259" key="13">
    <source>
        <dbReference type="Pfam" id="PF01007"/>
    </source>
</evidence>
<keyword evidence="6 11" id="KW-0630">Potassium</keyword>
<evidence type="ECO:0000256" key="12">
    <source>
        <dbReference type="SAM" id="Phobius"/>
    </source>
</evidence>
<feature type="transmembrane region" description="Helical" evidence="12">
    <location>
        <begin position="142"/>
        <end position="163"/>
    </location>
</feature>
<dbReference type="PRINTS" id="PR01320">
    <property type="entry name" value="KIRCHANNEL"/>
</dbReference>
<protein>
    <submittedName>
        <fullName evidence="15">Uncharacterized protein</fullName>
    </submittedName>
</protein>
<keyword evidence="2 11" id="KW-0813">Transport</keyword>
<keyword evidence="5 11" id="KW-0851">Voltage-gated channel</keyword>
<dbReference type="InterPro" id="IPR016449">
    <property type="entry name" value="K_chnl_inward-rec_Kir"/>
</dbReference>
<dbReference type="GO" id="GO:1990573">
    <property type="term" value="P:potassium ion import across plasma membrane"/>
    <property type="evidence" value="ECO:0007669"/>
    <property type="project" value="TreeGrafter"/>
</dbReference>
<dbReference type="AlphaFoldDB" id="A0AAD5H4L6"/>
<comment type="subcellular location">
    <subcellularLocation>
        <location evidence="1 11">Membrane</location>
        <topology evidence="1 11">Multi-pass membrane protein</topology>
    </subcellularLocation>
</comment>
<dbReference type="Pfam" id="PF01007">
    <property type="entry name" value="IRK"/>
    <property type="match status" value="1"/>
</dbReference>
<gene>
    <name evidence="15" type="ORF">COHA_002253</name>
</gene>
<reference evidence="15" key="1">
    <citation type="submission" date="2020-11" db="EMBL/GenBank/DDBJ databases">
        <title>Chlorella ohadii genome sequencing and assembly.</title>
        <authorList>
            <person name="Murik O."/>
            <person name="Treves H."/>
            <person name="Kedem I."/>
            <person name="Shotland Y."/>
            <person name="Kaplan A."/>
        </authorList>
    </citation>
    <scope>NUCLEOTIDE SEQUENCE</scope>
    <source>
        <strain evidence="15">1</strain>
    </source>
</reference>
<dbReference type="GO" id="GO:0005886">
    <property type="term" value="C:plasma membrane"/>
    <property type="evidence" value="ECO:0007669"/>
    <property type="project" value="TreeGrafter"/>
</dbReference>
<feature type="domain" description="Inward rectifier potassium channel C-terminal" evidence="14">
    <location>
        <begin position="435"/>
        <end position="520"/>
    </location>
</feature>
<dbReference type="InterPro" id="IPR040445">
    <property type="entry name" value="Kir_TM"/>
</dbReference>
<dbReference type="GO" id="GO:0034765">
    <property type="term" value="P:regulation of monoatomic ion transmembrane transport"/>
    <property type="evidence" value="ECO:0007669"/>
    <property type="project" value="TreeGrafter"/>
</dbReference>
<keyword evidence="10 11" id="KW-0407">Ion channel</keyword>
<name>A0AAD5H4L6_9CHLO</name>
<dbReference type="Gene3D" id="2.60.40.1400">
    <property type="entry name" value="G protein-activated inward rectifier potassium channel 1"/>
    <property type="match status" value="2"/>
</dbReference>
<keyword evidence="8 11" id="KW-0406">Ion transport</keyword>
<evidence type="ECO:0000256" key="10">
    <source>
        <dbReference type="ARBA" id="ARBA00023303"/>
    </source>
</evidence>
<proteinExistence type="inferred from homology"/>
<evidence type="ECO:0000313" key="15">
    <source>
        <dbReference type="EMBL" id="KAI7844114.1"/>
    </source>
</evidence>
<evidence type="ECO:0000256" key="4">
    <source>
        <dbReference type="ARBA" id="ARBA00022692"/>
    </source>
</evidence>
<comment type="caution">
    <text evidence="15">The sequence shown here is derived from an EMBL/GenBank/DDBJ whole genome shotgun (WGS) entry which is preliminary data.</text>
</comment>
<dbReference type="PANTHER" id="PTHR11767:SF102">
    <property type="entry name" value="INWARDLY RECTIFYING POTASSIUM CHANNEL 1, ISOFORM F"/>
    <property type="match status" value="1"/>
</dbReference>
<evidence type="ECO:0000313" key="16">
    <source>
        <dbReference type="Proteomes" id="UP001205105"/>
    </source>
</evidence>
<dbReference type="EMBL" id="JADXDR010000033">
    <property type="protein sequence ID" value="KAI7844114.1"/>
    <property type="molecule type" value="Genomic_DNA"/>
</dbReference>
<dbReference type="SUPFAM" id="SSF81324">
    <property type="entry name" value="Voltage-gated potassium channels"/>
    <property type="match status" value="1"/>
</dbReference>
<dbReference type="Pfam" id="PF17655">
    <property type="entry name" value="IRK_C"/>
    <property type="match status" value="2"/>
</dbReference>
<evidence type="ECO:0000259" key="14">
    <source>
        <dbReference type="Pfam" id="PF17655"/>
    </source>
</evidence>
<evidence type="ECO:0000256" key="1">
    <source>
        <dbReference type="ARBA" id="ARBA00004141"/>
    </source>
</evidence>
<evidence type="ECO:0000256" key="7">
    <source>
        <dbReference type="ARBA" id="ARBA00022989"/>
    </source>
</evidence>